<keyword evidence="4" id="KW-1185">Reference proteome</keyword>
<dbReference type="InterPro" id="IPR008979">
    <property type="entry name" value="Galactose-bd-like_sf"/>
</dbReference>
<evidence type="ECO:0000256" key="1">
    <source>
        <dbReference type="SAM" id="SignalP"/>
    </source>
</evidence>
<dbReference type="Proteomes" id="UP001347796">
    <property type="component" value="Unassembled WGS sequence"/>
</dbReference>
<accession>A0AAN8FW52</accession>
<feature type="chain" id="PRO_5042939688" description="Apple domain-containing protein" evidence="1">
    <location>
        <begin position="21"/>
        <end position="159"/>
    </location>
</feature>
<dbReference type="PANTHER" id="PTHR45713">
    <property type="entry name" value="FTP DOMAIN-CONTAINING PROTEIN"/>
    <property type="match status" value="1"/>
</dbReference>
<reference evidence="3 4" key="1">
    <citation type="submission" date="2024-01" db="EMBL/GenBank/DDBJ databases">
        <title>The genome of the rayed Mediterranean limpet Patella caerulea (Linnaeus, 1758).</title>
        <authorList>
            <person name="Anh-Thu Weber A."/>
            <person name="Halstead-Nussloch G."/>
        </authorList>
    </citation>
    <scope>NUCLEOTIDE SEQUENCE [LARGE SCALE GENOMIC DNA]</scope>
    <source>
        <strain evidence="3">AATW-2023a</strain>
        <tissue evidence="3">Whole specimen</tissue>
    </source>
</reference>
<gene>
    <name evidence="3" type="ORF">SNE40_023606</name>
</gene>
<dbReference type="InterPro" id="IPR051941">
    <property type="entry name" value="BG_Antigen-Binding_Lectin"/>
</dbReference>
<evidence type="ECO:0000313" key="3">
    <source>
        <dbReference type="EMBL" id="KAK6165162.1"/>
    </source>
</evidence>
<organism evidence="3 4">
    <name type="scientific">Patella caerulea</name>
    <name type="common">Rayed Mediterranean limpet</name>
    <dbReference type="NCBI Taxonomy" id="87958"/>
    <lineage>
        <taxon>Eukaryota</taxon>
        <taxon>Metazoa</taxon>
        <taxon>Spiralia</taxon>
        <taxon>Lophotrochozoa</taxon>
        <taxon>Mollusca</taxon>
        <taxon>Gastropoda</taxon>
        <taxon>Patellogastropoda</taxon>
        <taxon>Patelloidea</taxon>
        <taxon>Patellidae</taxon>
        <taxon>Patella</taxon>
    </lineage>
</organism>
<dbReference type="AlphaFoldDB" id="A0AAN8FW52"/>
<dbReference type="Gene3D" id="2.60.120.260">
    <property type="entry name" value="Galactose-binding domain-like"/>
    <property type="match status" value="1"/>
</dbReference>
<dbReference type="Pfam" id="PF00024">
    <property type="entry name" value="PAN_1"/>
    <property type="match status" value="1"/>
</dbReference>
<name>A0AAN8FW52_PATCE</name>
<keyword evidence="1" id="KW-0732">Signal</keyword>
<dbReference type="SUPFAM" id="SSF49785">
    <property type="entry name" value="Galactose-binding domain-like"/>
    <property type="match status" value="1"/>
</dbReference>
<evidence type="ECO:0000259" key="2">
    <source>
        <dbReference type="Pfam" id="PF00024"/>
    </source>
</evidence>
<protein>
    <recommendedName>
        <fullName evidence="2">Apple domain-containing protein</fullName>
    </recommendedName>
</protein>
<dbReference type="InterPro" id="IPR003609">
    <property type="entry name" value="Pan_app"/>
</dbReference>
<proteinExistence type="predicted"/>
<comment type="caution">
    <text evidence="3">The sequence shown here is derived from an EMBL/GenBank/DDBJ whole genome shotgun (WGS) entry which is preliminary data.</text>
</comment>
<evidence type="ECO:0000313" key="4">
    <source>
        <dbReference type="Proteomes" id="UP001347796"/>
    </source>
</evidence>
<dbReference type="PANTHER" id="PTHR45713:SF6">
    <property type="entry name" value="F5_8 TYPE C DOMAIN-CONTAINING PROTEIN"/>
    <property type="match status" value="1"/>
</dbReference>
<feature type="signal peptide" evidence="1">
    <location>
        <begin position="1"/>
        <end position="20"/>
    </location>
</feature>
<sequence length="159" mass="17858">MVNLVAVLILVLSMVQIVSLNYVKLYTDKVVTFAATNTSRAKSSMECALACQLNHPCVSYAFNPVRVQCLLYDRVLHRADPTSVDGGSETFTSEFGDDNIALHKPTEQSSTWKPYTSPLGVDGDKTTRFHTRPNAWWCVDLLTVRAMKWLVIYNILGRK</sequence>
<dbReference type="EMBL" id="JAZGQO010000025">
    <property type="protein sequence ID" value="KAK6165162.1"/>
    <property type="molecule type" value="Genomic_DNA"/>
</dbReference>
<feature type="domain" description="Apple" evidence="2">
    <location>
        <begin position="26"/>
        <end position="84"/>
    </location>
</feature>